<dbReference type="InterPro" id="IPR007709">
    <property type="entry name" value="N-FG_amidohydro"/>
</dbReference>
<proteinExistence type="predicted"/>
<evidence type="ECO:0000313" key="1">
    <source>
        <dbReference type="EMBL" id="SMC35244.1"/>
    </source>
</evidence>
<name>A0A1W1YGJ2_9HYPH</name>
<protein>
    <submittedName>
        <fullName evidence="1">Predicted N-formylglutamate amidohydrolase</fullName>
    </submittedName>
</protein>
<dbReference type="EMBL" id="FWXR01000001">
    <property type="protein sequence ID" value="SMC35244.1"/>
    <property type="molecule type" value="Genomic_DNA"/>
</dbReference>
<dbReference type="AlphaFoldDB" id="A0A1W1YGJ2"/>
<dbReference type="Pfam" id="PF05013">
    <property type="entry name" value="FGase"/>
    <property type="match status" value="1"/>
</dbReference>
<gene>
    <name evidence="1" type="ORF">SAMN06297251_101287</name>
</gene>
<dbReference type="InterPro" id="IPR011227">
    <property type="entry name" value="UCP029730"/>
</dbReference>
<sequence>MVLVCEHASPFIPEVFGRLGLDEESASAHIAWDPGALDVAKAMSEALNAPLVAANYSRLLYDLNRPPEAATAMPERSETYDVPGNRDLDDAAKKERIAALYHPFHALVAATIEDVQKRSGQAPALVTIHSFTPVYFGQKRETELGILFDADDRLAQLMLARAPGFTRLTAEPNQPYSPADGVLHTLEMHGAEKNLPRAMLEIRNDLVATKAAADLVAGELAGLLAETMAIMDLETGRLSRPAPKARAVW</sequence>
<keyword evidence="1" id="KW-0378">Hydrolase</keyword>
<evidence type="ECO:0000313" key="2">
    <source>
        <dbReference type="Proteomes" id="UP000192656"/>
    </source>
</evidence>
<organism evidence="1 2">
    <name type="scientific">Fulvimarina manganoxydans</name>
    <dbReference type="NCBI Taxonomy" id="937218"/>
    <lineage>
        <taxon>Bacteria</taxon>
        <taxon>Pseudomonadati</taxon>
        <taxon>Pseudomonadota</taxon>
        <taxon>Alphaproteobacteria</taxon>
        <taxon>Hyphomicrobiales</taxon>
        <taxon>Aurantimonadaceae</taxon>
        <taxon>Fulvimarina</taxon>
    </lineage>
</organism>
<keyword evidence="2" id="KW-1185">Reference proteome</keyword>
<accession>A0A1W1YGJ2</accession>
<dbReference type="Gene3D" id="3.40.630.40">
    <property type="entry name" value="Zn-dependent exopeptidases"/>
    <property type="match status" value="1"/>
</dbReference>
<dbReference type="GO" id="GO:0016787">
    <property type="term" value="F:hydrolase activity"/>
    <property type="evidence" value="ECO:0007669"/>
    <property type="project" value="UniProtKB-KW"/>
</dbReference>
<dbReference type="PIRSF" id="PIRSF029730">
    <property type="entry name" value="UCP029730"/>
    <property type="match status" value="1"/>
</dbReference>
<reference evidence="1 2" key="1">
    <citation type="submission" date="2017-04" db="EMBL/GenBank/DDBJ databases">
        <authorList>
            <person name="Afonso C.L."/>
            <person name="Miller P.J."/>
            <person name="Scott M.A."/>
            <person name="Spackman E."/>
            <person name="Goraichik I."/>
            <person name="Dimitrov K.M."/>
            <person name="Suarez D.L."/>
            <person name="Swayne D.E."/>
        </authorList>
    </citation>
    <scope>NUCLEOTIDE SEQUENCE [LARGE SCALE GENOMIC DNA]</scope>
    <source>
        <strain evidence="1 2">CGMCC 1.10972</strain>
    </source>
</reference>
<dbReference type="STRING" id="937218.SAMN06297251_101287"/>
<dbReference type="SUPFAM" id="SSF53187">
    <property type="entry name" value="Zn-dependent exopeptidases"/>
    <property type="match status" value="1"/>
</dbReference>
<dbReference type="Proteomes" id="UP000192656">
    <property type="component" value="Unassembled WGS sequence"/>
</dbReference>